<organism evidence="1 2">
    <name type="scientific">Setaria digitata</name>
    <dbReference type="NCBI Taxonomy" id="48799"/>
    <lineage>
        <taxon>Eukaryota</taxon>
        <taxon>Metazoa</taxon>
        <taxon>Ecdysozoa</taxon>
        <taxon>Nematoda</taxon>
        <taxon>Chromadorea</taxon>
        <taxon>Rhabditida</taxon>
        <taxon>Spirurina</taxon>
        <taxon>Spiruromorpha</taxon>
        <taxon>Filarioidea</taxon>
        <taxon>Setariidae</taxon>
        <taxon>Setaria</taxon>
    </lineage>
</organism>
<proteinExistence type="predicted"/>
<keyword evidence="1" id="KW-1185">Reference proteome</keyword>
<dbReference type="Proteomes" id="UP000887581">
    <property type="component" value="Unplaced"/>
</dbReference>
<dbReference type="AlphaFoldDB" id="A0A915PSK3"/>
<evidence type="ECO:0000313" key="1">
    <source>
        <dbReference type="Proteomes" id="UP000887581"/>
    </source>
</evidence>
<dbReference type="WBParaSite" id="sdigi.contig4.g485.t1">
    <property type="protein sequence ID" value="sdigi.contig4.g485.t1"/>
    <property type="gene ID" value="sdigi.contig4.g485"/>
</dbReference>
<accession>A0A915PSK3</accession>
<reference evidence="2" key="1">
    <citation type="submission" date="2022-11" db="UniProtKB">
        <authorList>
            <consortium name="WormBaseParasite"/>
        </authorList>
    </citation>
    <scope>IDENTIFICATION</scope>
</reference>
<sequence length="44" mass="4846">MRFAKHTVTRRECGIILSGKSCSTHSGDPIEAAQPLQYVNTELV</sequence>
<name>A0A915PSK3_9BILA</name>
<evidence type="ECO:0000313" key="2">
    <source>
        <dbReference type="WBParaSite" id="sdigi.contig4.g485.t1"/>
    </source>
</evidence>
<protein>
    <submittedName>
        <fullName evidence="2">Uncharacterized protein</fullName>
    </submittedName>
</protein>